<protein>
    <submittedName>
        <fullName evidence="2">Uncharacterized protein</fullName>
    </submittedName>
</protein>
<feature type="non-terminal residue" evidence="2">
    <location>
        <position position="66"/>
    </location>
</feature>
<dbReference type="Proteomes" id="UP001529510">
    <property type="component" value="Unassembled WGS sequence"/>
</dbReference>
<evidence type="ECO:0000313" key="3">
    <source>
        <dbReference type="Proteomes" id="UP001529510"/>
    </source>
</evidence>
<dbReference type="SUPFAM" id="SSF56112">
    <property type="entry name" value="Protein kinase-like (PK-like)"/>
    <property type="match status" value="1"/>
</dbReference>
<evidence type="ECO:0000313" key="2">
    <source>
        <dbReference type="EMBL" id="KAL0155728.1"/>
    </source>
</evidence>
<proteinExistence type="predicted"/>
<dbReference type="AlphaFoldDB" id="A0ABD0N2F8"/>
<keyword evidence="3" id="KW-1185">Reference proteome</keyword>
<feature type="region of interest" description="Disordered" evidence="1">
    <location>
        <begin position="1"/>
        <end position="32"/>
    </location>
</feature>
<accession>A0ABD0N2F8</accession>
<name>A0ABD0N2F8_CIRMR</name>
<organism evidence="2 3">
    <name type="scientific">Cirrhinus mrigala</name>
    <name type="common">Mrigala</name>
    <dbReference type="NCBI Taxonomy" id="683832"/>
    <lineage>
        <taxon>Eukaryota</taxon>
        <taxon>Metazoa</taxon>
        <taxon>Chordata</taxon>
        <taxon>Craniata</taxon>
        <taxon>Vertebrata</taxon>
        <taxon>Euteleostomi</taxon>
        <taxon>Actinopterygii</taxon>
        <taxon>Neopterygii</taxon>
        <taxon>Teleostei</taxon>
        <taxon>Ostariophysi</taxon>
        <taxon>Cypriniformes</taxon>
        <taxon>Cyprinidae</taxon>
        <taxon>Labeoninae</taxon>
        <taxon>Labeonini</taxon>
        <taxon>Cirrhinus</taxon>
    </lineage>
</organism>
<dbReference type="EMBL" id="JAMKFB020000025">
    <property type="protein sequence ID" value="KAL0155728.1"/>
    <property type="molecule type" value="Genomic_DNA"/>
</dbReference>
<gene>
    <name evidence="2" type="ORF">M9458_049991</name>
</gene>
<reference evidence="2 3" key="1">
    <citation type="submission" date="2024-05" db="EMBL/GenBank/DDBJ databases">
        <title>Genome sequencing and assembly of Indian major carp, Cirrhinus mrigala (Hamilton, 1822).</title>
        <authorList>
            <person name="Mohindra V."/>
            <person name="Chowdhury L.M."/>
            <person name="Lal K."/>
            <person name="Jena J.K."/>
        </authorList>
    </citation>
    <scope>NUCLEOTIDE SEQUENCE [LARGE SCALE GENOMIC DNA]</scope>
    <source>
        <strain evidence="2">CM1030</strain>
        <tissue evidence="2">Blood</tissue>
    </source>
</reference>
<evidence type="ECO:0000256" key="1">
    <source>
        <dbReference type="SAM" id="MobiDB-lite"/>
    </source>
</evidence>
<dbReference type="InterPro" id="IPR011009">
    <property type="entry name" value="Kinase-like_dom_sf"/>
</dbReference>
<sequence length="66" mass="7196">MLQRDPAKRASLSEIEGHPWLQGVDPSPAGYTAAPLTSHRSLLPEEHEFILQAMTSGSIADRDAIQ</sequence>
<comment type="caution">
    <text evidence="2">The sequence shown here is derived from an EMBL/GenBank/DDBJ whole genome shotgun (WGS) entry which is preliminary data.</text>
</comment>